<gene>
    <name evidence="9" type="ORF">F6J89_23025</name>
</gene>
<evidence type="ECO:0000256" key="6">
    <source>
        <dbReference type="ARBA" id="ARBA00023136"/>
    </source>
</evidence>
<keyword evidence="3" id="KW-0042">Antenna complex</keyword>
<dbReference type="PIRSF" id="PIRSF005898">
    <property type="entry name" value="Phycobilisome_CpeC/CpcI"/>
    <property type="match status" value="1"/>
</dbReference>
<comment type="subcellular location">
    <subcellularLocation>
        <location evidence="1">Cellular thylakoid membrane</location>
        <topology evidence="1">Peripheral membrane protein</topology>
        <orientation evidence="1">Cytoplasmic side</orientation>
    </subcellularLocation>
</comment>
<dbReference type="InterPro" id="IPR038255">
    <property type="entry name" value="PBS_linker_sf"/>
</dbReference>
<accession>A0A6B3N9Y3</accession>
<keyword evidence="2" id="KW-0602">Photosynthesis</keyword>
<evidence type="ECO:0000256" key="7">
    <source>
        <dbReference type="PROSITE-ProRule" id="PRU00775"/>
    </source>
</evidence>
<dbReference type="GO" id="GO:0031676">
    <property type="term" value="C:plasma membrane-derived thylakoid membrane"/>
    <property type="evidence" value="ECO:0007669"/>
    <property type="project" value="UniProtKB-SubCell"/>
</dbReference>
<sequence length="196" mass="22783">MQHQYQACEDTVPFELLPGRSEEEIETIIRIIYRQVLGNAYVMESERLVVPESQLKQGEISVREFVRQLAKSELYRSRFFDNCPRYRATELNFKHLLGRAPDDYSEMKYHSSILDTKGYEADIDSYLDSDEYQDAFGDNIVPFYRGYKTQTGKKLLGFTNMFKLLPSMSSSDKDLVSGNYPRLNKPIIYNNPEGKA</sequence>
<keyword evidence="6" id="KW-0472">Membrane</keyword>
<dbReference type="AlphaFoldDB" id="A0A6B3N9Y3"/>
<dbReference type="PANTHER" id="PTHR34011">
    <property type="entry name" value="PHYCOBILISOME 32.1 KDA LINKER POLYPEPTIDE, PHYCOCYANIN-ASSOCIATED, ROD 2-RELATED"/>
    <property type="match status" value="1"/>
</dbReference>
<dbReference type="Gene3D" id="1.10.3130.20">
    <property type="entry name" value="Phycobilisome linker domain"/>
    <property type="match status" value="1"/>
</dbReference>
<dbReference type="PANTHER" id="PTHR34011:SF6">
    <property type="entry name" value="PHYCOBILIPROTEIN APCE"/>
    <property type="match status" value="1"/>
</dbReference>
<dbReference type="Pfam" id="PF00427">
    <property type="entry name" value="PBS_linker_poly"/>
    <property type="match status" value="1"/>
</dbReference>
<proteinExistence type="inferred from homology"/>
<evidence type="ECO:0000259" key="8">
    <source>
        <dbReference type="PROSITE" id="PS51445"/>
    </source>
</evidence>
<evidence type="ECO:0000313" key="9">
    <source>
        <dbReference type="EMBL" id="NER30416.1"/>
    </source>
</evidence>
<feature type="non-terminal residue" evidence="9">
    <location>
        <position position="196"/>
    </location>
</feature>
<keyword evidence="4 7" id="KW-0605">Phycobilisome</keyword>
<protein>
    <submittedName>
        <fullName evidence="9">Phycobilisome Linker polypeptide</fullName>
    </submittedName>
</protein>
<feature type="domain" description="PBS-linker" evidence="8">
    <location>
        <begin position="1"/>
        <end position="173"/>
    </location>
</feature>
<dbReference type="InterPro" id="IPR001297">
    <property type="entry name" value="PBS_linker_dom"/>
</dbReference>
<evidence type="ECO:0000256" key="3">
    <source>
        <dbReference type="ARBA" id="ARBA00022549"/>
    </source>
</evidence>
<dbReference type="PROSITE" id="PS51445">
    <property type="entry name" value="PBS_LINKER"/>
    <property type="match status" value="1"/>
</dbReference>
<dbReference type="EMBL" id="JAAHFQ010000552">
    <property type="protein sequence ID" value="NER30416.1"/>
    <property type="molecule type" value="Genomic_DNA"/>
</dbReference>
<dbReference type="GO" id="GO:0030089">
    <property type="term" value="C:phycobilisome"/>
    <property type="evidence" value="ECO:0007669"/>
    <property type="project" value="UniProtKB-UniRule"/>
</dbReference>
<evidence type="ECO:0000256" key="4">
    <source>
        <dbReference type="ARBA" id="ARBA00022738"/>
    </source>
</evidence>
<keyword evidence="5" id="KW-0793">Thylakoid</keyword>
<name>A0A6B3N9Y3_9CYAN</name>
<comment type="caution">
    <text evidence="9">The sequence shown here is derived from an EMBL/GenBank/DDBJ whole genome shotgun (WGS) entry which is preliminary data.</text>
</comment>
<organism evidence="9">
    <name type="scientific">Symploca sp. SIO1C4</name>
    <dbReference type="NCBI Taxonomy" id="2607765"/>
    <lineage>
        <taxon>Bacteria</taxon>
        <taxon>Bacillati</taxon>
        <taxon>Cyanobacteriota</taxon>
        <taxon>Cyanophyceae</taxon>
        <taxon>Coleofasciculales</taxon>
        <taxon>Coleofasciculaceae</taxon>
        <taxon>Symploca</taxon>
    </lineage>
</organism>
<reference evidence="9" key="1">
    <citation type="submission" date="2019-11" db="EMBL/GenBank/DDBJ databases">
        <title>Genomic insights into an expanded diversity of filamentous marine cyanobacteria reveals the extraordinary biosynthetic potential of Moorea and Okeania.</title>
        <authorList>
            <person name="Ferreira Leao T."/>
            <person name="Wang M."/>
            <person name="Moss N."/>
            <person name="Da Silva R."/>
            <person name="Sanders J."/>
            <person name="Nurk S."/>
            <person name="Gurevich A."/>
            <person name="Humphrey G."/>
            <person name="Reher R."/>
            <person name="Zhu Q."/>
            <person name="Belda-Ferre P."/>
            <person name="Glukhov E."/>
            <person name="Rex R."/>
            <person name="Dorrestein P.C."/>
            <person name="Knight R."/>
            <person name="Pevzner P."/>
            <person name="Gerwick W.H."/>
            <person name="Gerwick L."/>
        </authorList>
    </citation>
    <scope>NUCLEOTIDE SEQUENCE</scope>
    <source>
        <strain evidence="9">SIO1C4</strain>
    </source>
</reference>
<evidence type="ECO:0000256" key="1">
    <source>
        <dbReference type="ARBA" id="ARBA00004445"/>
    </source>
</evidence>
<dbReference type="GO" id="GO:0015979">
    <property type="term" value="P:photosynthesis"/>
    <property type="evidence" value="ECO:0007669"/>
    <property type="project" value="UniProtKB-KW"/>
</dbReference>
<comment type="similarity">
    <text evidence="7">Belongs to the phycobilisome linker protein family.</text>
</comment>
<dbReference type="InterPro" id="IPR016470">
    <property type="entry name" value="Phycobilisome"/>
</dbReference>
<evidence type="ECO:0000256" key="5">
    <source>
        <dbReference type="ARBA" id="ARBA00023078"/>
    </source>
</evidence>
<evidence type="ECO:0000256" key="2">
    <source>
        <dbReference type="ARBA" id="ARBA00022531"/>
    </source>
</evidence>